<gene>
    <name evidence="2" type="ORF">Pr1d_42620</name>
</gene>
<dbReference type="Proteomes" id="UP000323917">
    <property type="component" value="Chromosome"/>
</dbReference>
<reference evidence="2 3" key="1">
    <citation type="submission" date="2019-08" db="EMBL/GenBank/DDBJ databases">
        <title>Deep-cultivation of Planctomycetes and their phenomic and genomic characterization uncovers novel biology.</title>
        <authorList>
            <person name="Wiegand S."/>
            <person name="Jogler M."/>
            <person name="Boedeker C."/>
            <person name="Pinto D."/>
            <person name="Vollmers J."/>
            <person name="Rivas-Marin E."/>
            <person name="Kohn T."/>
            <person name="Peeters S.H."/>
            <person name="Heuer A."/>
            <person name="Rast P."/>
            <person name="Oberbeckmann S."/>
            <person name="Bunk B."/>
            <person name="Jeske O."/>
            <person name="Meyerdierks A."/>
            <person name="Storesund J.E."/>
            <person name="Kallscheuer N."/>
            <person name="Luecker S."/>
            <person name="Lage O.M."/>
            <person name="Pohl T."/>
            <person name="Merkel B.J."/>
            <person name="Hornburger P."/>
            <person name="Mueller R.-W."/>
            <person name="Bruemmer F."/>
            <person name="Labrenz M."/>
            <person name="Spormann A.M."/>
            <person name="Op den Camp H."/>
            <person name="Overmann J."/>
            <person name="Amann R."/>
            <person name="Jetten M.S.M."/>
            <person name="Mascher T."/>
            <person name="Medema M.H."/>
            <person name="Devos D.P."/>
            <person name="Kaster A.-K."/>
            <person name="Ovreas L."/>
            <person name="Rohde M."/>
            <person name="Galperin M.Y."/>
            <person name="Jogler C."/>
        </authorList>
    </citation>
    <scope>NUCLEOTIDE SEQUENCE [LARGE SCALE GENOMIC DNA]</scope>
    <source>
        <strain evidence="2 3">Pr1d</strain>
    </source>
</reference>
<evidence type="ECO:0000313" key="3">
    <source>
        <dbReference type="Proteomes" id="UP000323917"/>
    </source>
</evidence>
<dbReference type="RefSeq" id="WP_148075218.1">
    <property type="nucleotide sequence ID" value="NZ_CP042913.1"/>
</dbReference>
<keyword evidence="3" id="KW-1185">Reference proteome</keyword>
<sequence length="151" mass="17010">MSSDPHQEDIQQRMEAVRTSLDLDVERVALSVREKTDWRYYIRSYPWLSLAAATTVGYLLVPRKEKRVVADADALAQLAKQEKLYVTQQSHVKPDKNSWGNQLIALALAAGSRTAVNYVSNLVNQSMEKRAKENDLSSESGDRVYAGSRPK</sequence>
<dbReference type="OrthoDB" id="213584at2"/>
<evidence type="ECO:0000313" key="2">
    <source>
        <dbReference type="EMBL" id="QEG36922.1"/>
    </source>
</evidence>
<dbReference type="KEGG" id="bgok:Pr1d_42620"/>
<name>A0A5B9QH37_9BACT</name>
<feature type="region of interest" description="Disordered" evidence="1">
    <location>
        <begin position="129"/>
        <end position="151"/>
    </location>
</feature>
<dbReference type="EMBL" id="CP042913">
    <property type="protein sequence ID" value="QEG36922.1"/>
    <property type="molecule type" value="Genomic_DNA"/>
</dbReference>
<accession>A0A5B9QH37</accession>
<protein>
    <recommendedName>
        <fullName evidence="4">DUF3618 domain-containing protein</fullName>
    </recommendedName>
</protein>
<evidence type="ECO:0008006" key="4">
    <source>
        <dbReference type="Google" id="ProtNLM"/>
    </source>
</evidence>
<organism evidence="2 3">
    <name type="scientific">Bythopirellula goksoeyrii</name>
    <dbReference type="NCBI Taxonomy" id="1400387"/>
    <lineage>
        <taxon>Bacteria</taxon>
        <taxon>Pseudomonadati</taxon>
        <taxon>Planctomycetota</taxon>
        <taxon>Planctomycetia</taxon>
        <taxon>Pirellulales</taxon>
        <taxon>Lacipirellulaceae</taxon>
        <taxon>Bythopirellula</taxon>
    </lineage>
</organism>
<proteinExistence type="predicted"/>
<evidence type="ECO:0000256" key="1">
    <source>
        <dbReference type="SAM" id="MobiDB-lite"/>
    </source>
</evidence>
<dbReference type="AlphaFoldDB" id="A0A5B9QH37"/>